<evidence type="ECO:0000313" key="5">
    <source>
        <dbReference type="EMBL" id="TVU49148.1"/>
    </source>
</evidence>
<dbReference type="AlphaFoldDB" id="A0A5J9WLM0"/>
<feature type="region of interest" description="Disordered" evidence="3">
    <location>
        <begin position="1"/>
        <end position="25"/>
    </location>
</feature>
<keyword evidence="2" id="KW-0067">ATP-binding</keyword>
<dbReference type="PANTHER" id="PTHR27007">
    <property type="match status" value="1"/>
</dbReference>
<dbReference type="EMBL" id="RWGY01000002">
    <property type="protein sequence ID" value="TVU49148.1"/>
    <property type="molecule type" value="Genomic_DNA"/>
</dbReference>
<keyword evidence="1" id="KW-0547">Nucleotide-binding</keyword>
<dbReference type="GO" id="GO:0004672">
    <property type="term" value="F:protein kinase activity"/>
    <property type="evidence" value="ECO:0007669"/>
    <property type="project" value="InterPro"/>
</dbReference>
<evidence type="ECO:0000256" key="2">
    <source>
        <dbReference type="ARBA" id="ARBA00022840"/>
    </source>
</evidence>
<dbReference type="InterPro" id="IPR050528">
    <property type="entry name" value="L-type_Lectin-RKs"/>
</dbReference>
<feature type="domain" description="Serine-threonine/tyrosine-protein kinase catalytic" evidence="4">
    <location>
        <begin position="119"/>
        <end position="159"/>
    </location>
</feature>
<evidence type="ECO:0000256" key="1">
    <source>
        <dbReference type="ARBA" id="ARBA00022741"/>
    </source>
</evidence>
<evidence type="ECO:0000256" key="3">
    <source>
        <dbReference type="SAM" id="MobiDB-lite"/>
    </source>
</evidence>
<feature type="non-terminal residue" evidence="5">
    <location>
        <position position="1"/>
    </location>
</feature>
<dbReference type="Pfam" id="PF07714">
    <property type="entry name" value="PK_Tyr_Ser-Thr"/>
    <property type="match status" value="1"/>
</dbReference>
<evidence type="ECO:0000259" key="4">
    <source>
        <dbReference type="Pfam" id="PF07714"/>
    </source>
</evidence>
<comment type="caution">
    <text evidence="5">The sequence shown here is derived from an EMBL/GenBank/DDBJ whole genome shotgun (WGS) entry which is preliminary data.</text>
</comment>
<dbReference type="Proteomes" id="UP000324897">
    <property type="component" value="Chromosome 6"/>
</dbReference>
<accession>A0A5J9WLM0</accession>
<dbReference type="InterPro" id="IPR011009">
    <property type="entry name" value="Kinase-like_dom_sf"/>
</dbReference>
<name>A0A5J9WLM0_9POAL</name>
<dbReference type="Gramene" id="TVU49148">
    <property type="protein sequence ID" value="TVU49148"/>
    <property type="gene ID" value="EJB05_00442"/>
</dbReference>
<dbReference type="InterPro" id="IPR001245">
    <property type="entry name" value="Ser-Thr/Tyr_kinase_cat_dom"/>
</dbReference>
<gene>
    <name evidence="5" type="ORF">EJB05_00442</name>
</gene>
<dbReference type="GO" id="GO:0005524">
    <property type="term" value="F:ATP binding"/>
    <property type="evidence" value="ECO:0007669"/>
    <property type="project" value="UniProtKB-KW"/>
</dbReference>
<dbReference type="Gene3D" id="1.10.510.10">
    <property type="entry name" value="Transferase(Phosphotransferase) domain 1"/>
    <property type="match status" value="1"/>
</dbReference>
<dbReference type="OrthoDB" id="341578at2759"/>
<organism evidence="5 6">
    <name type="scientific">Eragrostis curvula</name>
    <name type="common">weeping love grass</name>
    <dbReference type="NCBI Taxonomy" id="38414"/>
    <lineage>
        <taxon>Eukaryota</taxon>
        <taxon>Viridiplantae</taxon>
        <taxon>Streptophyta</taxon>
        <taxon>Embryophyta</taxon>
        <taxon>Tracheophyta</taxon>
        <taxon>Spermatophyta</taxon>
        <taxon>Magnoliopsida</taxon>
        <taxon>Liliopsida</taxon>
        <taxon>Poales</taxon>
        <taxon>Poaceae</taxon>
        <taxon>PACMAD clade</taxon>
        <taxon>Chloridoideae</taxon>
        <taxon>Eragrostideae</taxon>
        <taxon>Eragrostidinae</taxon>
        <taxon>Eragrostis</taxon>
    </lineage>
</organism>
<proteinExistence type="predicted"/>
<evidence type="ECO:0000313" key="6">
    <source>
        <dbReference type="Proteomes" id="UP000324897"/>
    </source>
</evidence>
<keyword evidence="6" id="KW-1185">Reference proteome</keyword>
<protein>
    <recommendedName>
        <fullName evidence="4">Serine-threonine/tyrosine-protein kinase catalytic domain-containing protein</fullName>
    </recommendedName>
</protein>
<sequence>MGRFRHRGADHQPTPAPQPGASHSGDDELLLAYELMPNGSLDVHVYNKSSEQRALAYVAGPARRRAAVPTRECRALCRAPGHQAQQCHARHVLQRQAGRLRARLVHDRRRSHTTGVAGTFGNMDPECMLAGRASVGSDVYSFGVLLLEVACGQRPAVRVGDNDDDDFAYGGGSDAADAQMGGEFDAREVACMMLVELWCAHPDRSLIRLAINVCCGSRRRRRACLRRSRWPLTVRRPAVLALHHCPSSAEATAGGDGGTM</sequence>
<reference evidence="5 6" key="1">
    <citation type="journal article" date="2019" name="Sci. Rep.">
        <title>A high-quality genome of Eragrostis curvula grass provides insights into Poaceae evolution and supports new strategies to enhance forage quality.</title>
        <authorList>
            <person name="Carballo J."/>
            <person name="Santos B.A.C.M."/>
            <person name="Zappacosta D."/>
            <person name="Garbus I."/>
            <person name="Selva J.P."/>
            <person name="Gallo C.A."/>
            <person name="Diaz A."/>
            <person name="Albertini E."/>
            <person name="Caccamo M."/>
            <person name="Echenique V."/>
        </authorList>
    </citation>
    <scope>NUCLEOTIDE SEQUENCE [LARGE SCALE GENOMIC DNA]</scope>
    <source>
        <strain evidence="6">cv. Victoria</strain>
        <tissue evidence="5">Leaf</tissue>
    </source>
</reference>
<dbReference type="SUPFAM" id="SSF56112">
    <property type="entry name" value="Protein kinase-like (PK-like)"/>
    <property type="match status" value="1"/>
</dbReference>